<feature type="transmembrane region" description="Helical" evidence="6">
    <location>
        <begin position="3344"/>
        <end position="3365"/>
    </location>
</feature>
<feature type="compositionally biased region" description="Low complexity" evidence="5">
    <location>
        <begin position="1497"/>
        <end position="1508"/>
    </location>
</feature>
<name>A0A8J4BBC8_9CHLO</name>
<keyword evidence="3 6" id="KW-1133">Transmembrane helix</keyword>
<dbReference type="GO" id="GO:0001518">
    <property type="term" value="C:voltage-gated sodium channel complex"/>
    <property type="evidence" value="ECO:0007669"/>
    <property type="project" value="TreeGrafter"/>
</dbReference>
<reference evidence="8" key="1">
    <citation type="journal article" date="2021" name="Proc. Natl. Acad. Sci. U.S.A.">
        <title>Three genomes in the algal genus Volvox reveal the fate of a haploid sex-determining region after a transition to homothallism.</title>
        <authorList>
            <person name="Yamamoto K."/>
            <person name="Hamaji T."/>
            <person name="Kawai-Toyooka H."/>
            <person name="Matsuzaki R."/>
            <person name="Takahashi F."/>
            <person name="Nishimura Y."/>
            <person name="Kawachi M."/>
            <person name="Noguchi H."/>
            <person name="Minakuchi Y."/>
            <person name="Umen J.G."/>
            <person name="Toyoda A."/>
            <person name="Nozaki H."/>
        </authorList>
    </citation>
    <scope>NUCLEOTIDE SEQUENCE</scope>
    <source>
        <strain evidence="8">NIES-3780</strain>
    </source>
</reference>
<feature type="region of interest" description="Disordered" evidence="5">
    <location>
        <begin position="1"/>
        <end position="49"/>
    </location>
</feature>
<feature type="transmembrane region" description="Helical" evidence="6">
    <location>
        <begin position="1700"/>
        <end position="1723"/>
    </location>
</feature>
<feature type="domain" description="Ion transport" evidence="7">
    <location>
        <begin position="3023"/>
        <end position="3292"/>
    </location>
</feature>
<feature type="transmembrane region" description="Helical" evidence="6">
    <location>
        <begin position="1666"/>
        <end position="1688"/>
    </location>
</feature>
<evidence type="ECO:0000256" key="5">
    <source>
        <dbReference type="SAM" id="MobiDB-lite"/>
    </source>
</evidence>
<feature type="compositionally biased region" description="Low complexity" evidence="5">
    <location>
        <begin position="1137"/>
        <end position="1148"/>
    </location>
</feature>
<dbReference type="InterPro" id="IPR005821">
    <property type="entry name" value="Ion_trans_dom"/>
</dbReference>
<feature type="region of interest" description="Disordered" evidence="5">
    <location>
        <begin position="408"/>
        <end position="516"/>
    </location>
</feature>
<feature type="region of interest" description="Disordered" evidence="5">
    <location>
        <begin position="2712"/>
        <end position="2731"/>
    </location>
</feature>
<feature type="region of interest" description="Disordered" evidence="5">
    <location>
        <begin position="96"/>
        <end position="245"/>
    </location>
</feature>
<feature type="transmembrane region" description="Helical" evidence="6">
    <location>
        <begin position="3140"/>
        <end position="3169"/>
    </location>
</feature>
<feature type="compositionally biased region" description="Low complexity" evidence="5">
    <location>
        <begin position="2169"/>
        <end position="2178"/>
    </location>
</feature>
<keyword evidence="2 6" id="KW-0812">Transmembrane</keyword>
<feature type="compositionally biased region" description="Polar residues" evidence="5">
    <location>
        <begin position="1518"/>
        <end position="1530"/>
    </location>
</feature>
<feature type="region of interest" description="Disordered" evidence="5">
    <location>
        <begin position="2959"/>
        <end position="2984"/>
    </location>
</feature>
<feature type="region of interest" description="Disordered" evidence="5">
    <location>
        <begin position="2562"/>
        <end position="2601"/>
    </location>
</feature>
<sequence>MAHESPPRHARRGVVNMPQDATGYCSPPGAGRGWPQRGGDSYPDPAARAGRASELFEALRAENPDVDEEELLSGPGYQERQWRFLQERSQQRVMERLERRADTGAPTSLRAGGYRVGPGVSDVDGLVTPNGRASLDYRRSFDRHSFESIRHSHEKQRGSRELQRNSQEHQRRSRELQRRSQEQQQQRNSSELKRNSQERQRTSSELQRGSLDRQRRSNESMRNSRDGPNSYATRGPSAVLGIEPSGNSWMVTHRRRRGASLEELLPPQATQQPPSYSIHQRADVVGSQTQLHDGSGTPAAQASAADDQYVLRSRHEFADGPCSRSAALWTAAAGQKGSSTGFELSAASAGNDAKSADGPAMVEVTQGSGSRGEPPTVAHNNNYQPAPQSAIAEDDLLAAASALAEVELANSSQSGPQAQSQPAATWNEDDEIRAGEDGPKPWRQESPRAASPVGDTTPVAMARHSPSSSTPWPQWCNNVSGHGIRIEGQDGPDSGFAGGNRRGAVKDRGRGVGQPEVLMPGPGASLVTRMLSDDAFMDRGSSFAAALAALGLVEVQPLSDHIQRDDDRLPRPPGPLSPPAGLRQASRLQEEVSAGIGIGQRTMSDRTLTNETLATYEEFGDLSRYSPMRRWCIRLCANPDFEMVVTAIIFANCVTLCLFDPRQPDHYGLNRKLFWAELAFNICFSIEMVLRIVSMGSPWAYIRRPWNQFDCFMVVTGYTVFVPGNSSAVNAIRALRALRPLRTITRFESLRGVIVCFLEAIPLLASVGGLLFFFIFIYAVAAVQLFPKTYHFVCLDPFGVPLHTGDDPDMFGCGGSGHCPANYTCKLLHKQYTVNVAGFDNTGMAMLSVWQALTLTGWVFMMYRTVDAYSLVAVIYYVTLIFIGAYFVLNLFLAVLKIKFAKAQTLFHNQLALQRSKARRNSIVTLMNKVHSKWTEFSSKRSQASLLNSRLSSAISSRMSSVNSGPPSVRMSAAQCGDGDNNSQESDYDSRRLTAAAASPRLGRTYNQMRSGTSDLASERSPQVLGQTDASGPPDRVEIPAAADSLRNDDTGKSWGSATHDGVPLPPLVLAPPQAKTASTSSDSDSVAQPTRALSFRGRQFLQAAAEGGDFDSSRPCSDAILRMGTLDDRSGGGGSSQPSPMPSRAPARPALISTKQSPLKGPRSMRAVSFRHRDSDFVLSTKGASGVAEACEVGESAAVAAAGTMNAAASSISEGNLHGAGGAHVTSLPAGFSAWDVWPPLLPRAPPPSAAPKGPRRWRMRSLRRVAPTSDSLVDGGARGASSAAQTGSGWAVLEGAISPCGVSASYSGWSSSRPAAATSAAVNADDYQTAVWHKADSKQRPWRPQAKAQIQQKPQQQQLTHKRLPATRNEAYRVHATDLVKISSAMPRTTTTEITPLAPTATTTAITPGWRTASKPGIYDSSVQCTKSLAGEAAGPVAEAVRFAGGEKDVYNVDGAAAVMGGGRAGTGSCLATAADLASPAVSNTDVANATAGSATTVPAVASTSTAPPPGTASSRGNSRAQTESFRISSGRKEISSPSSSIGRPCEERSPRPSRRLERKLTQGEDGRASPLRRGTSSVLGGSSRSNGYGLSQGQTSTAAGAQDNNDRGNERTYSAAPSSMGATNVAMIVMSTEEFDEFVSDHPYMQRQMLRLQYRTRIFVNHFVFNQVFMFLIFINTVLLAMEYNNQPASLTHFQNFANWVLTGLFTAEMIIKLFGLGFWDYVRDSFNIFDALVVTISLVEIVLSTVAGLNAARALRVLKALRVLRLFKLFRYMQSLRRIGEILLSAFTSFAAIATLLMLFWLVFSIIGMHVFGIKALDDSEWPNFTTFLYSLISTWNVLNLENWTSTMHATIRVTNWGSSIFFVLWIVIGRYIFLTLFLAVTLEAFEAKYDANAVRMGARGGGFTSLLGSIWSGASSLRSGFSSKASSVMSSFRSSRSGQNSGSSGRSPKGGGGGGPNEEANGDASGRFSAGSAGGRAGPGGEHYGPGSAFPAGIGYLPDAQTAAAAEYSESNERRVNMQKMYSIKQWIDTGNMEIMNAAEVTPDASTACRGGDVPLARCNGISTCPPRVESPISPGGGANRPAPTPPRGAGNSSATPLGTGRGGRGVPYIDDSAAQSLASSEEVPVRAGSGGGSGGGDGGDGGRGVSEGLDLDSTCRTDSALLQQQQSQQMQQPPNCWSNQTSNVAAEAARPSTAGPSIGPTGRRGIVGPHLHSLTHAVRRDLEGVPHNTDGTDSEVGDLITPVDGGGGNSWAHPAGPSIGSSITSSGADSGELILSRSHGRSRLMRSTTSLDTHAAARVILVSRANYSSKKEASGDDCEPPSTAPELTGPVSEPSPPSPTPEFETPAKSTAASHGATLAVAAVAAGRGVVALDPPAQAQSDAAAAASVFVSPAASRSRVGTRNDRDASGPLPADAATSVGRARDTAEDSPCDGYQDMLDCFVDSADKEPAAGPDRGDFGEVHAAGPEARCLDKTELASLGQEVIMATFQDMLRHSHDSGVAAVAAAAVPKQQQSQAQSPGQLGGSEEGLAAVPGWSVPSPLLSGLERNVSMARQPRRQAVWDEDASNGAAPAAVRGDRPAGHRHTGSEQLQEQRQLSAAESCTLLALADELDNALASIELRSGGAAAAGSGPGGDAAALQRLGSPTAGAASIDRSGCSPTCSELDRERASPRGMPPPPSRLELLIAGAPQGAAAGTVNAATSAAIGDSNGGGGDDSSRTGSGSGFCPSSGPGAAAYVTCQSLQDSAHSLNEVGIAGSRQRAASSSVGPATAALGSDAAAVSWRQLPVHSGVPLHPPPLSLPLLGDSSEQGCFSDTTAASTGAERMRVLDTTAARDSLNIGGGRGDGELTDSTDTSYQRSRGGGGGGKLHSLNGGPVLAEGSSQSIGSEPNGRFGQDPWRLPPVKPSGGPAARQGTASGDEDTGRRGDKGPAMRRISEAGSMAASDAISRCDSFDSRASGASHASGGDDSSGDDQGVRRRRFRKRRRASILIEGTGKAFWIWDEDHPAREWMYWVVTHKRFEYTMFTLILLNCVSMALENPFIRPGSLMEKALFWSNVGFTIIFTIEAAIKMFAFTFRAYIKRITNQVDFVIVVTSLLEIILDTVTDSVDAVSALRALRALKPLRLLTRSAGMRLVFKSVTMSLMSMANVSIVCILFFLIFAILGVQLFSGRFYRCNDDSVAGESACVGTFNDPRTNKTIERTWKNDFPNFDNTGNALLCCFITATLNGYTEIMINAMSAPNEPGHQPRQFQNPGAFFWFFGFIVVCAFTLLNLYVGVIFSQFSKIRMLSETGSAFLTSDQNEWAELTKMVFRLKPPDKAQLPTGRVRRFLYALVHAKSFDIFILTIIIINVGFLAATWYNEPASYTDMKNVANIVFMSFFAAEAAAKIFALGWVGYFKVAWNKLDFVLLGLGILDLIISMLNSNFLRILRVFRVLRLIALVRIAHVAQLVKSVKGIQSLFTTLIYSLPAFGNVGALIGLFFFMYAYIGMYLFGKVQHGDSLSRHVNFHNFWQALLVLMRVATGDNWTGIMFDCMVQPPKCNRASGGCGTYIAVPYFLTFVLLIYVILLNLFTAVIIETFEKTHEQEEWKLSPQALEDFVTLWSEYDDGSGTILPRHLEELLLRLDPPLGLGPYADNKDVLRFVYDLDIPLVNARVPFHKTAFELVKRCSQATMPEGAIKEQIDRLVNKFFRELPTQDEMLNFSVAITVMKVQRKWRTRMRAAKLMRKKRWREGRQAAPEYPEVYSNKALVAERFEAYRESVREAAKAWEAAQLSYNRKPDKGETARRTEPRWRFSPKYAPAALVQATSEKTGLLGLGKRVNVNKIMGGLLRVGGLLGGNGGSEGGPARSPQATQSGEQMAMWASPVSPQHGASGTGPAATAATGQEPSVGSPLPRLLRAIALNSGPRLSYNGGAAGGGLLSSPTAPTSDLGSFGGARRRLHGAGGGGGGGGGLSVSGGVDTPSEGLGFRTSTQSLNMSPMVTRRAPGMLSNDGGGGFLPGGANRGIW</sequence>
<feature type="compositionally biased region" description="Low complexity" evidence="5">
    <location>
        <begin position="1967"/>
        <end position="1976"/>
    </location>
</feature>
<dbReference type="PANTHER" id="PTHR10037">
    <property type="entry name" value="VOLTAGE-GATED CATION CHANNEL CALCIUM AND SODIUM"/>
    <property type="match status" value="1"/>
</dbReference>
<feature type="compositionally biased region" description="Low complexity" evidence="5">
    <location>
        <begin position="2395"/>
        <end position="2404"/>
    </location>
</feature>
<dbReference type="InterPro" id="IPR027359">
    <property type="entry name" value="Volt_channel_dom_sf"/>
</dbReference>
<feature type="compositionally biased region" description="Low complexity" evidence="5">
    <location>
        <begin position="3877"/>
        <end position="3890"/>
    </location>
</feature>
<feature type="compositionally biased region" description="Low complexity" evidence="5">
    <location>
        <begin position="1071"/>
        <end position="1086"/>
    </location>
</feature>
<feature type="region of interest" description="Disordered" evidence="5">
    <location>
        <begin position="2839"/>
        <end position="2937"/>
    </location>
</feature>
<feature type="region of interest" description="Disordered" evidence="5">
    <location>
        <begin position="1497"/>
        <end position="1620"/>
    </location>
</feature>
<dbReference type="FunFam" id="1.20.120.350:FF:000095">
    <property type="entry name" value="Voltage-gated Ca2+ channel, alpha subunit"/>
    <property type="match status" value="2"/>
</dbReference>
<gene>
    <name evidence="8" type="ORF">Vafri_13128</name>
</gene>
<feature type="compositionally biased region" description="Polar residues" evidence="5">
    <location>
        <begin position="2179"/>
        <end position="2190"/>
    </location>
</feature>
<feature type="transmembrane region" description="Helical" evidence="6">
    <location>
        <begin position="1783"/>
        <end position="1806"/>
    </location>
</feature>
<feature type="transmembrane region" description="Helical" evidence="6">
    <location>
        <begin position="3412"/>
        <end position="3431"/>
    </location>
</feature>
<evidence type="ECO:0000256" key="1">
    <source>
        <dbReference type="ARBA" id="ARBA00004141"/>
    </source>
</evidence>
<feature type="compositionally biased region" description="Basic and acidic residues" evidence="5">
    <location>
        <begin position="561"/>
        <end position="570"/>
    </location>
</feature>
<feature type="region of interest" description="Disordered" evidence="5">
    <location>
        <begin position="349"/>
        <end position="385"/>
    </location>
</feature>
<feature type="transmembrane region" description="Helical" evidence="6">
    <location>
        <begin position="875"/>
        <end position="896"/>
    </location>
</feature>
<feature type="compositionally biased region" description="Basic and acidic residues" evidence="5">
    <location>
        <begin position="2927"/>
        <end position="2937"/>
    </location>
</feature>
<feature type="compositionally biased region" description="Gly residues" evidence="5">
    <location>
        <begin position="2134"/>
        <end position="2151"/>
    </location>
</feature>
<feature type="compositionally biased region" description="Low complexity" evidence="5">
    <location>
        <begin position="2260"/>
        <end position="2276"/>
    </location>
</feature>
<feature type="compositionally biased region" description="Low complexity" evidence="5">
    <location>
        <begin position="1937"/>
        <end position="1952"/>
    </location>
</feature>
<feature type="compositionally biased region" description="Polar residues" evidence="5">
    <location>
        <begin position="1577"/>
        <end position="1606"/>
    </location>
</feature>
<dbReference type="SUPFAM" id="SSF81324">
    <property type="entry name" value="Voltage-gated potassium channels"/>
    <property type="match status" value="4"/>
</dbReference>
<feature type="region of interest" description="Disordered" evidence="5">
    <location>
        <begin position="2517"/>
        <end position="2537"/>
    </location>
</feature>
<feature type="transmembrane region" description="Helical" evidence="6">
    <location>
        <begin position="1735"/>
        <end position="1762"/>
    </location>
</feature>
<feature type="transmembrane region" description="Helical" evidence="6">
    <location>
        <begin position="3377"/>
        <end position="3400"/>
    </location>
</feature>
<dbReference type="Gene3D" id="1.10.238.10">
    <property type="entry name" value="EF-hand"/>
    <property type="match status" value="1"/>
</dbReference>
<comment type="subcellular location">
    <subcellularLocation>
        <location evidence="1">Membrane</location>
        <topology evidence="1">Multi-pass membrane protein</topology>
    </subcellularLocation>
</comment>
<feature type="transmembrane region" description="Helical" evidence="6">
    <location>
        <begin position="753"/>
        <end position="781"/>
    </location>
</feature>
<organism evidence="8 9">
    <name type="scientific">Volvox africanus</name>
    <dbReference type="NCBI Taxonomy" id="51714"/>
    <lineage>
        <taxon>Eukaryota</taxon>
        <taxon>Viridiplantae</taxon>
        <taxon>Chlorophyta</taxon>
        <taxon>core chlorophytes</taxon>
        <taxon>Chlorophyceae</taxon>
        <taxon>CS clade</taxon>
        <taxon>Chlamydomonadales</taxon>
        <taxon>Volvocaceae</taxon>
        <taxon>Volvox</taxon>
    </lineage>
</organism>
<dbReference type="Gene3D" id="1.10.287.70">
    <property type="match status" value="4"/>
</dbReference>
<feature type="transmembrane region" description="Helical" evidence="6">
    <location>
        <begin position="1864"/>
        <end position="1887"/>
    </location>
</feature>
<feature type="compositionally biased region" description="Basic and acidic residues" evidence="5">
    <location>
        <begin position="135"/>
        <end position="181"/>
    </location>
</feature>
<dbReference type="GO" id="GO:0005248">
    <property type="term" value="F:voltage-gated sodium channel activity"/>
    <property type="evidence" value="ECO:0007669"/>
    <property type="project" value="TreeGrafter"/>
</dbReference>
<feature type="region of interest" description="Disordered" evidence="5">
    <location>
        <begin position="1937"/>
        <end position="1991"/>
    </location>
</feature>
<keyword evidence="4 6" id="KW-0472">Membrane</keyword>
<dbReference type="InterPro" id="IPR043203">
    <property type="entry name" value="VGCC_Ca_Na"/>
</dbReference>
<proteinExistence type="predicted"/>
<feature type="transmembrane region" description="Helical" evidence="6">
    <location>
        <begin position="712"/>
        <end position="732"/>
    </location>
</feature>
<accession>A0A8J4BBC8</accession>
<feature type="region of interest" description="Disordered" evidence="5">
    <location>
        <begin position="3871"/>
        <end position="3898"/>
    </location>
</feature>
<feature type="transmembrane region" description="Helical" evidence="6">
    <location>
        <begin position="3261"/>
        <end position="3285"/>
    </location>
</feature>
<feature type="domain" description="Ion transport" evidence="7">
    <location>
        <begin position="3343"/>
        <end position="3592"/>
    </location>
</feature>
<dbReference type="Pfam" id="PF00520">
    <property type="entry name" value="Ion_trans"/>
    <property type="match status" value="4"/>
</dbReference>
<feature type="compositionally biased region" description="Low complexity" evidence="5">
    <location>
        <begin position="408"/>
        <end position="424"/>
    </location>
</feature>
<feature type="compositionally biased region" description="Polar residues" evidence="5">
    <location>
        <begin position="1005"/>
        <end position="1030"/>
    </location>
</feature>
<feature type="compositionally biased region" description="Low complexity" evidence="5">
    <location>
        <begin position="2517"/>
        <end position="2526"/>
    </location>
</feature>
<evidence type="ECO:0000256" key="4">
    <source>
        <dbReference type="ARBA" id="ARBA00023136"/>
    </source>
</evidence>
<feature type="compositionally biased region" description="Basic and acidic residues" evidence="5">
    <location>
        <begin position="432"/>
        <end position="446"/>
    </location>
</feature>
<evidence type="ECO:0000256" key="2">
    <source>
        <dbReference type="ARBA" id="ARBA00022692"/>
    </source>
</evidence>
<dbReference type="Proteomes" id="UP000747399">
    <property type="component" value="Unassembled WGS sequence"/>
</dbReference>
<evidence type="ECO:0000256" key="3">
    <source>
        <dbReference type="ARBA" id="ARBA00022989"/>
    </source>
</evidence>
<feature type="transmembrane region" description="Helical" evidence="6">
    <location>
        <begin position="3558"/>
        <end position="3582"/>
    </location>
</feature>
<dbReference type="PANTHER" id="PTHR10037:SF62">
    <property type="entry name" value="SODIUM CHANNEL PROTEIN 60E"/>
    <property type="match status" value="1"/>
</dbReference>
<feature type="transmembrane region" description="Helical" evidence="6">
    <location>
        <begin position="673"/>
        <end position="692"/>
    </location>
</feature>
<feature type="compositionally biased region" description="Low complexity" evidence="5">
    <location>
        <begin position="2347"/>
        <end position="2358"/>
    </location>
</feature>
<evidence type="ECO:0000313" key="9">
    <source>
        <dbReference type="Proteomes" id="UP000747399"/>
    </source>
</evidence>
<feature type="transmembrane region" description="Helical" evidence="6">
    <location>
        <begin position="1826"/>
        <end position="1843"/>
    </location>
</feature>
<feature type="compositionally biased region" description="Gly residues" evidence="5">
    <location>
        <begin position="1977"/>
        <end position="1989"/>
    </location>
</feature>
<feature type="domain" description="Ion transport" evidence="7">
    <location>
        <begin position="641"/>
        <end position="903"/>
    </location>
</feature>
<feature type="compositionally biased region" description="Basic and acidic residues" evidence="5">
    <location>
        <begin position="210"/>
        <end position="225"/>
    </location>
</feature>
<protein>
    <recommendedName>
        <fullName evidence="7">Ion transport domain-containing protein</fullName>
    </recommendedName>
</protein>
<feature type="compositionally biased region" description="Basic and acidic residues" evidence="5">
    <location>
        <begin position="190"/>
        <end position="202"/>
    </location>
</feature>
<feature type="compositionally biased region" description="Polar residues" evidence="5">
    <location>
        <begin position="2855"/>
        <end position="2864"/>
    </location>
</feature>
<feature type="domain" description="Ion transport" evidence="7">
    <location>
        <begin position="1665"/>
        <end position="1895"/>
    </location>
</feature>
<feature type="region of interest" description="Disordered" evidence="5">
    <location>
        <begin position="958"/>
        <end position="1090"/>
    </location>
</feature>
<feature type="region of interest" description="Disordered" evidence="5">
    <location>
        <begin position="1124"/>
        <end position="1148"/>
    </location>
</feature>
<evidence type="ECO:0000259" key="7">
    <source>
        <dbReference type="Pfam" id="PF00520"/>
    </source>
</evidence>
<feature type="region of interest" description="Disordered" evidence="5">
    <location>
        <begin position="3927"/>
        <end position="3977"/>
    </location>
</feature>
<feature type="region of interest" description="Disordered" evidence="5">
    <location>
        <begin position="3846"/>
        <end position="3865"/>
    </location>
</feature>
<feature type="transmembrane region" description="Helical" evidence="6">
    <location>
        <begin position="643"/>
        <end position="661"/>
    </location>
</feature>
<feature type="compositionally biased region" description="Low complexity" evidence="5">
    <location>
        <begin position="2961"/>
        <end position="2973"/>
    </location>
</feature>
<feature type="transmembrane region" description="Helical" evidence="6">
    <location>
        <begin position="844"/>
        <end position="863"/>
    </location>
</feature>
<feature type="region of interest" description="Disordered" evidence="5">
    <location>
        <begin position="2226"/>
        <end position="2276"/>
    </location>
</feature>
<feature type="region of interest" description="Disordered" evidence="5">
    <location>
        <begin position="561"/>
        <end position="583"/>
    </location>
</feature>
<evidence type="ECO:0000313" key="8">
    <source>
        <dbReference type="EMBL" id="GIL57898.1"/>
    </source>
</evidence>
<keyword evidence="9" id="KW-1185">Reference proteome</keyword>
<feature type="compositionally biased region" description="Gly residues" evidence="5">
    <location>
        <begin position="3948"/>
        <end position="3961"/>
    </location>
</feature>
<feature type="compositionally biased region" description="Basic and acidic residues" evidence="5">
    <location>
        <begin position="1547"/>
        <end position="1570"/>
    </location>
</feature>
<feature type="transmembrane region" description="Helical" evidence="6">
    <location>
        <begin position="3468"/>
        <end position="3493"/>
    </location>
</feature>
<feature type="region of interest" description="Disordered" evidence="5">
    <location>
        <begin position="2314"/>
        <end position="2358"/>
    </location>
</feature>
<feature type="region of interest" description="Disordered" evidence="5">
    <location>
        <begin position="2395"/>
        <end position="2436"/>
    </location>
</feature>
<feature type="region of interest" description="Disordered" evidence="5">
    <location>
        <begin position="2067"/>
        <end position="2214"/>
    </location>
</feature>
<dbReference type="Gene3D" id="1.20.120.350">
    <property type="entry name" value="Voltage-gated potassium channels. Chain C"/>
    <property type="match status" value="4"/>
</dbReference>
<feature type="compositionally biased region" description="Polar residues" evidence="5">
    <location>
        <begin position="465"/>
        <end position="480"/>
    </location>
</feature>
<dbReference type="EMBL" id="BNCO01000029">
    <property type="protein sequence ID" value="GIL57898.1"/>
    <property type="molecule type" value="Genomic_DNA"/>
</dbReference>
<evidence type="ECO:0000256" key="6">
    <source>
        <dbReference type="SAM" id="Phobius"/>
    </source>
</evidence>
<feature type="transmembrane region" description="Helical" evidence="6">
    <location>
        <begin position="3063"/>
        <end position="3082"/>
    </location>
</feature>
<comment type="caution">
    <text evidence="8">The sequence shown here is derived from an EMBL/GenBank/DDBJ whole genome shotgun (WGS) entry which is preliminary data.</text>
</comment>
<feature type="region of interest" description="Disordered" evidence="5">
    <location>
        <begin position="2653"/>
        <end position="2688"/>
    </location>
</feature>
<feature type="transmembrane region" description="Helical" evidence="6">
    <location>
        <begin position="3516"/>
        <end position="3537"/>
    </location>
</feature>